<feature type="region of interest" description="Disordered" evidence="1">
    <location>
        <begin position="1"/>
        <end position="34"/>
    </location>
</feature>
<gene>
    <name evidence="2" type="ORF">ANN_07676</name>
</gene>
<comment type="caution">
    <text evidence="2">The sequence shown here is derived from an EMBL/GenBank/DDBJ whole genome shotgun (WGS) entry which is preliminary data.</text>
</comment>
<name>A0ABQ8T0V3_PERAM</name>
<accession>A0ABQ8T0V3</accession>
<keyword evidence="3" id="KW-1185">Reference proteome</keyword>
<evidence type="ECO:0000313" key="3">
    <source>
        <dbReference type="Proteomes" id="UP001148838"/>
    </source>
</evidence>
<sequence>MNPGSSTESYPAFAHIGLRESPGKTSTRPEARSHLPQAISRLCVGTLVDHFPRQAIERMTPGGETQYEKQLRMSPNTSDLTPPDFFVQGSGSQLRPRCRHQALPARPPGKGKS</sequence>
<protein>
    <submittedName>
        <fullName evidence="2">Uncharacterized protein</fullName>
    </submittedName>
</protein>
<reference evidence="2 3" key="1">
    <citation type="journal article" date="2022" name="Allergy">
        <title>Genome assembly and annotation of Periplaneta americana reveal a comprehensive cockroach allergen profile.</title>
        <authorList>
            <person name="Wang L."/>
            <person name="Xiong Q."/>
            <person name="Saelim N."/>
            <person name="Wang L."/>
            <person name="Nong W."/>
            <person name="Wan A.T."/>
            <person name="Shi M."/>
            <person name="Liu X."/>
            <person name="Cao Q."/>
            <person name="Hui J.H.L."/>
            <person name="Sookrung N."/>
            <person name="Leung T.F."/>
            <person name="Tungtrongchitr A."/>
            <person name="Tsui S.K.W."/>
        </authorList>
    </citation>
    <scope>NUCLEOTIDE SEQUENCE [LARGE SCALE GENOMIC DNA]</scope>
    <source>
        <strain evidence="2">PWHHKU_190912</strain>
    </source>
</reference>
<organism evidence="2 3">
    <name type="scientific">Periplaneta americana</name>
    <name type="common">American cockroach</name>
    <name type="synonym">Blatta americana</name>
    <dbReference type="NCBI Taxonomy" id="6978"/>
    <lineage>
        <taxon>Eukaryota</taxon>
        <taxon>Metazoa</taxon>
        <taxon>Ecdysozoa</taxon>
        <taxon>Arthropoda</taxon>
        <taxon>Hexapoda</taxon>
        <taxon>Insecta</taxon>
        <taxon>Pterygota</taxon>
        <taxon>Neoptera</taxon>
        <taxon>Polyneoptera</taxon>
        <taxon>Dictyoptera</taxon>
        <taxon>Blattodea</taxon>
        <taxon>Blattoidea</taxon>
        <taxon>Blattidae</taxon>
        <taxon>Blattinae</taxon>
        <taxon>Periplaneta</taxon>
    </lineage>
</organism>
<evidence type="ECO:0000313" key="2">
    <source>
        <dbReference type="EMBL" id="KAJ4439552.1"/>
    </source>
</evidence>
<proteinExistence type="predicted"/>
<evidence type="ECO:0000256" key="1">
    <source>
        <dbReference type="SAM" id="MobiDB-lite"/>
    </source>
</evidence>
<feature type="region of interest" description="Disordered" evidence="1">
    <location>
        <begin position="59"/>
        <end position="113"/>
    </location>
</feature>
<dbReference type="Proteomes" id="UP001148838">
    <property type="component" value="Unassembled WGS sequence"/>
</dbReference>
<dbReference type="EMBL" id="JAJSOF020000017">
    <property type="protein sequence ID" value="KAJ4439552.1"/>
    <property type="molecule type" value="Genomic_DNA"/>
</dbReference>
<feature type="compositionally biased region" description="Basic and acidic residues" evidence="1">
    <location>
        <begin position="17"/>
        <end position="33"/>
    </location>
</feature>